<gene>
    <name evidence="2" type="ORF">MsAc7_03320</name>
</gene>
<proteinExistence type="predicted"/>
<name>A0AA96V1P3_9EURY</name>
<evidence type="ECO:0000313" key="3">
    <source>
        <dbReference type="Proteomes" id="UP001303587"/>
    </source>
</evidence>
<dbReference type="EMBL" id="CP131060">
    <property type="protein sequence ID" value="WNY24807.1"/>
    <property type="molecule type" value="Genomic_DNA"/>
</dbReference>
<keyword evidence="1" id="KW-0472">Membrane</keyword>
<reference evidence="2 3" key="1">
    <citation type="submission" date="2023-07" db="EMBL/GenBank/DDBJ databases">
        <title>Closed genoem sequence of Methanosarcinaceae archaeon Ac7.</title>
        <authorList>
            <person name="Poehlein A."/>
            <person name="Protasov E."/>
            <person name="Platt K."/>
            <person name="Reeh H."/>
            <person name="Daniel R."/>
            <person name="Brune A."/>
        </authorList>
    </citation>
    <scope>NUCLEOTIDE SEQUENCE [LARGE SCALE GENOMIC DNA]</scope>
    <source>
        <strain evidence="2 3">Ac7</strain>
    </source>
</reference>
<keyword evidence="3" id="KW-1185">Reference proteome</keyword>
<sequence length="134" mass="14344">MAIWENLKKSSLNLTSSGNSSTFSWMDGFLSGGLFNNDSTNTQNTTTTTTTTTNQTSLQYVIDNSYNVISNSPFASLKKGSMGGPVDQAQDVAPSIKTETASSQDQSRQTDMTGLLIIAGLAALGIYAYKEFMT</sequence>
<organism evidence="2 3">
    <name type="scientific">Methanolapillus millepedarum</name>
    <dbReference type="NCBI Taxonomy" id="3028296"/>
    <lineage>
        <taxon>Archaea</taxon>
        <taxon>Methanobacteriati</taxon>
        <taxon>Methanobacteriota</taxon>
        <taxon>Stenosarchaea group</taxon>
        <taxon>Methanomicrobia</taxon>
        <taxon>Methanosarcinales</taxon>
        <taxon>Methanosarcinaceae</taxon>
        <taxon>Methanolapillus</taxon>
    </lineage>
</organism>
<dbReference type="RefSeq" id="WP_338102873.1">
    <property type="nucleotide sequence ID" value="NZ_CP131060.1"/>
</dbReference>
<keyword evidence="1" id="KW-0812">Transmembrane</keyword>
<feature type="transmembrane region" description="Helical" evidence="1">
    <location>
        <begin position="112"/>
        <end position="129"/>
    </location>
</feature>
<dbReference type="Proteomes" id="UP001303587">
    <property type="component" value="Chromosome"/>
</dbReference>
<accession>A0AA96V1P3</accession>
<evidence type="ECO:0000313" key="2">
    <source>
        <dbReference type="EMBL" id="WNY24807.1"/>
    </source>
</evidence>
<dbReference type="AlphaFoldDB" id="A0AA96V1P3"/>
<dbReference type="GeneID" id="89229452"/>
<evidence type="ECO:0000256" key="1">
    <source>
        <dbReference type="SAM" id="Phobius"/>
    </source>
</evidence>
<protein>
    <submittedName>
        <fullName evidence="2">Uncharacterized protein</fullName>
    </submittedName>
</protein>
<keyword evidence="1" id="KW-1133">Transmembrane helix</keyword>